<comment type="caution">
    <text evidence="2">The sequence shown here is derived from an EMBL/GenBank/DDBJ whole genome shotgun (WGS) entry which is preliminary data.</text>
</comment>
<name>A0A5S4GWG9_9ACTN</name>
<keyword evidence="1" id="KW-0472">Membrane</keyword>
<feature type="transmembrane region" description="Helical" evidence="1">
    <location>
        <begin position="34"/>
        <end position="54"/>
    </location>
</feature>
<organism evidence="2 3">
    <name type="scientific">Nonomuraea zeae</name>
    <dbReference type="NCBI Taxonomy" id="1642303"/>
    <lineage>
        <taxon>Bacteria</taxon>
        <taxon>Bacillati</taxon>
        <taxon>Actinomycetota</taxon>
        <taxon>Actinomycetes</taxon>
        <taxon>Streptosporangiales</taxon>
        <taxon>Streptosporangiaceae</taxon>
        <taxon>Nonomuraea</taxon>
    </lineage>
</organism>
<dbReference type="RefSeq" id="WP_138688994.1">
    <property type="nucleotide sequence ID" value="NZ_JBHSAZ010000002.1"/>
</dbReference>
<evidence type="ECO:0000313" key="3">
    <source>
        <dbReference type="Proteomes" id="UP000306628"/>
    </source>
</evidence>
<gene>
    <name evidence="2" type="ORF">ETD85_08155</name>
</gene>
<keyword evidence="3" id="KW-1185">Reference proteome</keyword>
<keyword evidence="1" id="KW-1133">Transmembrane helix</keyword>
<dbReference type="EMBL" id="VCKX01000017">
    <property type="protein sequence ID" value="TMR37313.1"/>
    <property type="molecule type" value="Genomic_DNA"/>
</dbReference>
<dbReference type="Proteomes" id="UP000306628">
    <property type="component" value="Unassembled WGS sequence"/>
</dbReference>
<reference evidence="2 3" key="1">
    <citation type="submission" date="2019-05" db="EMBL/GenBank/DDBJ databases">
        <title>Draft genome sequence of Nonomuraea zeae DSM 100528.</title>
        <authorList>
            <person name="Saricaoglu S."/>
            <person name="Isik K."/>
        </authorList>
    </citation>
    <scope>NUCLEOTIDE SEQUENCE [LARGE SCALE GENOMIC DNA]</scope>
    <source>
        <strain evidence="2 3">DSM 100528</strain>
    </source>
</reference>
<dbReference type="AlphaFoldDB" id="A0A5S4GWG9"/>
<evidence type="ECO:0000313" key="2">
    <source>
        <dbReference type="EMBL" id="TMR37313.1"/>
    </source>
</evidence>
<evidence type="ECO:0000256" key="1">
    <source>
        <dbReference type="SAM" id="Phobius"/>
    </source>
</evidence>
<proteinExistence type="predicted"/>
<sequence>MAAVLLLLCFVMVWDAPGLDVEAGSMTRYFDERRMAVLTSSLLVTLAVMAFLWFTAHLRHVLQRAERGA</sequence>
<keyword evidence="1" id="KW-0812">Transmembrane</keyword>
<protein>
    <submittedName>
        <fullName evidence="2">Uncharacterized protein</fullName>
    </submittedName>
</protein>
<accession>A0A5S4GWG9</accession>